<organism evidence="2 3">
    <name type="scientific">Riemerella columbipharyngis</name>
    <dbReference type="NCBI Taxonomy" id="1071918"/>
    <lineage>
        <taxon>Bacteria</taxon>
        <taxon>Pseudomonadati</taxon>
        <taxon>Bacteroidota</taxon>
        <taxon>Flavobacteriia</taxon>
        <taxon>Flavobacteriales</taxon>
        <taxon>Weeksellaceae</taxon>
        <taxon>Riemerella</taxon>
    </lineage>
</organism>
<name>A0A1G6YJF1_9FLAO</name>
<proteinExistence type="predicted"/>
<dbReference type="InterPro" id="IPR003431">
    <property type="entry name" value="B-propeller_Phytase"/>
</dbReference>
<feature type="domain" description="BPP" evidence="1">
    <location>
        <begin position="22"/>
        <end position="339"/>
    </location>
</feature>
<dbReference type="Gene3D" id="2.120.10.30">
    <property type="entry name" value="TolB, C-terminal domain"/>
    <property type="match status" value="1"/>
</dbReference>
<dbReference type="Pfam" id="PF02333">
    <property type="entry name" value="Phytase"/>
    <property type="match status" value="1"/>
</dbReference>
<accession>A0A1G6YJF1</accession>
<dbReference type="PROSITE" id="PS51662">
    <property type="entry name" value="BP_PHYTASE"/>
    <property type="match status" value="1"/>
</dbReference>
<dbReference type="Proteomes" id="UP000198517">
    <property type="component" value="Unassembled WGS sequence"/>
</dbReference>
<keyword evidence="3" id="KW-1185">Reference proteome</keyword>
<dbReference type="AlphaFoldDB" id="A0A1G6YJF1"/>
<protein>
    <submittedName>
        <fullName evidence="2">3-phytase</fullName>
    </submittedName>
</protein>
<dbReference type="STRING" id="1071918.SAMN05421544_101184"/>
<dbReference type="OrthoDB" id="8696437at2"/>
<sequence>MKIKMLEMRYNLWINLTVLCSLCACKSQQYKIKPAVVTQKVNYDTDDPAIWINPNDPSKSLIVGTDKDTNGGLFVFDLDGKIVRKVLGLKRPNNVDIEYGFMLKNKTVDIALTTERETNKVRIFTLPDMEEVGDFSVFDGEKQKGPMGIAMYKNPKTKEIYAVVGRKSGPSDNYLWEYKLVENNGCITGEFVRKFGKYSGKKEIESIAVDDALGYVYYSDEKYGVHQYYADPSMGNQELSVFGIGDFVSDVEGISIYPTSDKTGYILVSNQQADTFNVYRREVPESGRIAEIPVMTSESDGSEVSPVHFSERFPKGIFVAMSNGKVFHIYDWQDIEREIKRQIQKNKSGM</sequence>
<reference evidence="2 3" key="1">
    <citation type="submission" date="2016-10" db="EMBL/GenBank/DDBJ databases">
        <authorList>
            <person name="de Groot N.N."/>
        </authorList>
    </citation>
    <scope>NUCLEOTIDE SEQUENCE [LARGE SCALE GENOMIC DNA]</scope>
    <source>
        <strain evidence="2 3">DSM 24015</strain>
    </source>
</reference>
<dbReference type="PROSITE" id="PS51257">
    <property type="entry name" value="PROKAR_LIPOPROTEIN"/>
    <property type="match status" value="1"/>
</dbReference>
<dbReference type="EMBL" id="FNAS01000001">
    <property type="protein sequence ID" value="SDD90519.1"/>
    <property type="molecule type" value="Genomic_DNA"/>
</dbReference>
<gene>
    <name evidence="2" type="ORF">SAMN05421544_101184</name>
</gene>
<dbReference type="SUPFAM" id="SSF50956">
    <property type="entry name" value="Thermostable phytase (3-phytase)"/>
    <property type="match status" value="1"/>
</dbReference>
<dbReference type="InterPro" id="IPR011042">
    <property type="entry name" value="6-blade_b-propeller_TolB-like"/>
</dbReference>
<evidence type="ECO:0000313" key="2">
    <source>
        <dbReference type="EMBL" id="SDD90519.1"/>
    </source>
</evidence>
<evidence type="ECO:0000259" key="1">
    <source>
        <dbReference type="PROSITE" id="PS51662"/>
    </source>
</evidence>
<evidence type="ECO:0000313" key="3">
    <source>
        <dbReference type="Proteomes" id="UP000198517"/>
    </source>
</evidence>
<dbReference type="GO" id="GO:0016158">
    <property type="term" value="F:inositol hexakisphosphate 3-phosphatase activity"/>
    <property type="evidence" value="ECO:0007669"/>
    <property type="project" value="InterPro"/>
</dbReference>